<protein>
    <recommendedName>
        <fullName evidence="5">PELOTA RNA-binding domain-containing protein</fullName>
    </recommendedName>
</protein>
<dbReference type="RefSeq" id="WP_044584953.1">
    <property type="nucleotide sequence ID" value="NZ_CP007512.1"/>
</dbReference>
<dbReference type="EMBL" id="CP007512">
    <property type="protein sequence ID" value="AHX20927.1"/>
    <property type="molecule type" value="Genomic_DNA"/>
</dbReference>
<name>A0A9W3KW05_9BACI</name>
<accession>A0A9W3KW05</accession>
<reference evidence="3 4" key="1">
    <citation type="submission" date="2014-03" db="EMBL/GenBank/DDBJ databases">
        <title>The Complete Genome Sequence of Bacillus bombyseptieus.</title>
        <authorList>
            <person name="Cheng T."/>
            <person name="Lin P."/>
            <person name="Jin S."/>
            <person name="Wu Y."/>
            <person name="Fu B."/>
            <person name="Long R."/>
            <person name="Liu D."/>
            <person name="Guo Y."/>
            <person name="Peng L."/>
            <person name="Xia Q."/>
        </authorList>
    </citation>
    <scope>NUCLEOTIDE SEQUENCE [LARGE SCALE GENOMIC DNA]</scope>
    <source>
        <strain evidence="4">wang</strain>
    </source>
</reference>
<gene>
    <name evidence="3" type="ORF">CY96_23970</name>
</gene>
<proteinExistence type="predicted"/>
<sequence length="370" mass="42289">MVKVNSHISSYNPNDAIFLLKDISDLMKESSTETREQAIQAGTHYSEMLPMEYKPSKAYMDLFFSSLQQYKHKLAIAVGVVAEQIIQTKGTNLVLVSLARAGTPIGILIKRYIHYQYNLDVPHYCISIVRGRGIDENALHYILEHHPKETIQFIDGWTGKGAIKKELEYAVHTFNERNNTHISHCMAVLADPGYCTSIYGTREDFLIPSACLNATVSGLISRTILNDTYIGPNDFHGVKYYKELEQEDLSNFFVDEVTDLFPSVHSHIDNQLRYITSTYTDPSWQGLKDIQSIQNHFEIDDINLIKPGVGETTRVLLRRIPWKILIRKQNNPDLKHILLLAKEKNVPIEIYENMAYSCCGLIKPLKRETI</sequence>
<dbReference type="Proteomes" id="UP000031778">
    <property type="component" value="Chromosome"/>
</dbReference>
<dbReference type="InterPro" id="IPR048336">
    <property type="entry name" value="StiP-like"/>
</dbReference>
<dbReference type="KEGG" id="bby:CY96_23970"/>
<dbReference type="AlphaFoldDB" id="A0A9W3KW05"/>
<dbReference type="InterPro" id="IPR011215">
    <property type="entry name" value="StiP_N"/>
</dbReference>
<organism evidence="3 4">
    <name type="scientific">Bacillus bombysepticus str. Wang</name>
    <dbReference type="NCBI Taxonomy" id="1330043"/>
    <lineage>
        <taxon>Bacteria</taxon>
        <taxon>Bacillati</taxon>
        <taxon>Bacillota</taxon>
        <taxon>Bacilli</taxon>
        <taxon>Bacillales</taxon>
        <taxon>Bacillaceae</taxon>
        <taxon>Bacillus</taxon>
        <taxon>Bacillus cereus group</taxon>
    </lineage>
</organism>
<dbReference type="PIRSF" id="PIRSF020979">
    <property type="entry name" value="UCP020979"/>
    <property type="match status" value="1"/>
</dbReference>
<dbReference type="Pfam" id="PF11202">
    <property type="entry name" value="StiP"/>
    <property type="match status" value="1"/>
</dbReference>
<evidence type="ECO:0000259" key="2">
    <source>
        <dbReference type="Pfam" id="PF15608"/>
    </source>
</evidence>
<feature type="domain" description="PELOTA RNA-binding" evidence="2">
    <location>
        <begin position="284"/>
        <end position="363"/>
    </location>
</feature>
<feature type="domain" description="Cysteine protease StiP N-terminal" evidence="1">
    <location>
        <begin position="9"/>
        <end position="257"/>
    </location>
</feature>
<evidence type="ECO:0000313" key="4">
    <source>
        <dbReference type="Proteomes" id="UP000031778"/>
    </source>
</evidence>
<evidence type="ECO:0008006" key="5">
    <source>
        <dbReference type="Google" id="ProtNLM"/>
    </source>
</evidence>
<dbReference type="Pfam" id="PF15608">
    <property type="entry name" value="PELOTA_1"/>
    <property type="match status" value="1"/>
</dbReference>
<keyword evidence="4" id="KW-1185">Reference proteome</keyword>
<evidence type="ECO:0000313" key="3">
    <source>
        <dbReference type="EMBL" id="AHX20927.1"/>
    </source>
</evidence>
<dbReference type="InterPro" id="IPR028157">
    <property type="entry name" value="PELOTA_dom"/>
</dbReference>
<evidence type="ECO:0000259" key="1">
    <source>
        <dbReference type="Pfam" id="PF11202"/>
    </source>
</evidence>